<evidence type="ECO:0000259" key="12">
    <source>
        <dbReference type="SMART" id="SM00495"/>
    </source>
</evidence>
<dbReference type="InterPro" id="IPR011096">
    <property type="entry name" value="FTP_domain"/>
</dbReference>
<evidence type="ECO:0000313" key="14">
    <source>
        <dbReference type="Proteomes" id="UP001589870"/>
    </source>
</evidence>
<dbReference type="SUPFAM" id="SSF51055">
    <property type="entry name" value="Carbohydrate binding domain"/>
    <property type="match status" value="2"/>
</dbReference>
<dbReference type="Gene3D" id="3.10.450.490">
    <property type="match status" value="1"/>
</dbReference>
<dbReference type="InterPro" id="IPR025711">
    <property type="entry name" value="PepSY"/>
</dbReference>
<dbReference type="Gene3D" id="3.10.170.10">
    <property type="match status" value="1"/>
</dbReference>
<evidence type="ECO:0000256" key="3">
    <source>
        <dbReference type="ARBA" id="ARBA00022670"/>
    </source>
</evidence>
<evidence type="ECO:0000256" key="4">
    <source>
        <dbReference type="ARBA" id="ARBA00022723"/>
    </source>
</evidence>
<dbReference type="PANTHER" id="PTHR33794">
    <property type="entry name" value="BACILLOLYSIN"/>
    <property type="match status" value="1"/>
</dbReference>
<proteinExistence type="inferred from homology"/>
<sequence>MDSRKRSAVVAVPAAVIVIATSLTAVPAASAMTRTAAAQAVAETPTPQPVFEPPDDQERKSAMVSADKALLANAALLHKTADDQFKLVRSIAGTRGLQYLTYQRSYRGLPVYGGDVIVSTDKTGQVVDTVVTGQQATVNVNPKATVKADAAAATARAELATVESTSTPEPLVHATTDTPRLAWEVVVTGMSKQQAPSVLHVYVDARTGKVIDTWDEVRDGIGHGYHNGTVTIDTSYIDGLYYLIDPNRPGIRCDWPNGTSFGKTVDIWGNGSGTDLETACVDVMYAAQQEWDMLRDWLGRNGHNGSGGSFPARVGLNAVNAYWNGSYTQFGHSSAGNQLTSMDVVGHEYGHAIFQFSGSGAGSGNEEGGLNESTGDIFGALTEHYADNPNDPPDYLVGEKVDLAGRGPIRNMYNPSALGDPNCYSSSIPRTEVHAAAGPQNHWFYLLAEGSNPGGGKPASPTCDSSTVTGIGIQKAGQIFMGGLNLKTAPWTHAKARVATLRSALSLFPDSCTEFNAVKAAWGAVSVNAQSGEPTCTAPPANDFSLSISPFSVTVRAGQSASATLSTRVTSGSAQPLTLSANAPSGVTVTLSPATITAGRSSTVTIATSSSAAAGTYTIGLNAAGASASHATSFSLVVIGRGATTWAPWTAYSAGNVVTYDGVRYHCLRSHVSLPGWEPPNVPALWQQEWSPWTVYSVGDVVIYGGVSYRCLHAHTGLPGWEPPNVPALWQRL</sequence>
<dbReference type="SUPFAM" id="SSF55486">
    <property type="entry name" value="Metalloproteases ('zincins'), catalytic domain"/>
    <property type="match status" value="1"/>
</dbReference>
<dbReference type="Pfam" id="PF07504">
    <property type="entry name" value="FTP"/>
    <property type="match status" value="1"/>
</dbReference>
<dbReference type="InterPro" id="IPR013856">
    <property type="entry name" value="Peptidase_M4_domain"/>
</dbReference>
<dbReference type="Gene3D" id="1.10.390.10">
    <property type="entry name" value="Neutral Protease Domain 2"/>
    <property type="match status" value="1"/>
</dbReference>
<dbReference type="InterPro" id="IPR023612">
    <property type="entry name" value="Peptidase_M4"/>
</dbReference>
<keyword evidence="7" id="KW-0862">Zinc</keyword>
<evidence type="ECO:0000256" key="8">
    <source>
        <dbReference type="ARBA" id="ARBA00023049"/>
    </source>
</evidence>
<keyword evidence="6" id="KW-0378">Hydrolase</keyword>
<evidence type="ECO:0000256" key="1">
    <source>
        <dbReference type="ARBA" id="ARBA00001947"/>
    </source>
</evidence>
<dbReference type="Pfam" id="PF02868">
    <property type="entry name" value="Peptidase_M4_C"/>
    <property type="match status" value="1"/>
</dbReference>
<dbReference type="InterPro" id="IPR027268">
    <property type="entry name" value="Peptidase_M4/M1_CTD_sf"/>
</dbReference>
<dbReference type="RefSeq" id="WP_394302702.1">
    <property type="nucleotide sequence ID" value="NZ_JBHMQT010000044.1"/>
</dbReference>
<name>A0ABV6U952_9ACTN</name>
<keyword evidence="4" id="KW-0479">Metal-binding</keyword>
<comment type="caution">
    <text evidence="13">The sequence shown here is derived from an EMBL/GenBank/DDBJ whole genome shotgun (WGS) entry which is preliminary data.</text>
</comment>
<reference evidence="13 14" key="1">
    <citation type="submission" date="2024-09" db="EMBL/GenBank/DDBJ databases">
        <authorList>
            <person name="Sun Q."/>
            <person name="Mori K."/>
        </authorList>
    </citation>
    <scope>NUCLEOTIDE SEQUENCE [LARGE SCALE GENOMIC DNA]</scope>
    <source>
        <strain evidence="13 14">TBRC 1851</strain>
    </source>
</reference>
<keyword evidence="5 11" id="KW-0732">Signal</keyword>
<evidence type="ECO:0000256" key="6">
    <source>
        <dbReference type="ARBA" id="ARBA00022801"/>
    </source>
</evidence>
<protein>
    <submittedName>
        <fullName evidence="13">Carbohydrate-binding protein</fullName>
    </submittedName>
</protein>
<feature type="region of interest" description="Disordered" evidence="10">
    <location>
        <begin position="40"/>
        <end position="62"/>
    </location>
</feature>
<dbReference type="InterPro" id="IPR001570">
    <property type="entry name" value="Peptidase_M4_C_domain"/>
</dbReference>
<evidence type="ECO:0000256" key="11">
    <source>
        <dbReference type="SAM" id="SignalP"/>
    </source>
</evidence>
<dbReference type="CDD" id="cd09597">
    <property type="entry name" value="M4_TLP"/>
    <property type="match status" value="1"/>
</dbReference>
<dbReference type="PANTHER" id="PTHR33794:SF1">
    <property type="entry name" value="BACILLOLYSIN"/>
    <property type="match status" value="1"/>
</dbReference>
<evidence type="ECO:0000256" key="10">
    <source>
        <dbReference type="SAM" id="MobiDB-lite"/>
    </source>
</evidence>
<comment type="similarity">
    <text evidence="2">Belongs to the peptidase M4 family.</text>
</comment>
<evidence type="ECO:0000256" key="2">
    <source>
        <dbReference type="ARBA" id="ARBA00009388"/>
    </source>
</evidence>
<dbReference type="Pfam" id="PF02839">
    <property type="entry name" value="CBM_5_12"/>
    <property type="match status" value="2"/>
</dbReference>
<dbReference type="Gene3D" id="2.10.10.20">
    <property type="entry name" value="Carbohydrate-binding module superfamily 5/12"/>
    <property type="match status" value="2"/>
</dbReference>
<dbReference type="Gene3D" id="3.10.450.40">
    <property type="match status" value="1"/>
</dbReference>
<dbReference type="CDD" id="cd12214">
    <property type="entry name" value="ChiA1_BD"/>
    <property type="match status" value="2"/>
</dbReference>
<dbReference type="Pfam" id="PF03413">
    <property type="entry name" value="PepSY"/>
    <property type="match status" value="1"/>
</dbReference>
<evidence type="ECO:0000256" key="9">
    <source>
        <dbReference type="ARBA" id="ARBA00023145"/>
    </source>
</evidence>
<dbReference type="PRINTS" id="PR00730">
    <property type="entry name" value="THERMOLYSIN"/>
</dbReference>
<feature type="domain" description="Chitin-binding type-3" evidence="12">
    <location>
        <begin position="690"/>
        <end position="733"/>
    </location>
</feature>
<gene>
    <name evidence="13" type="ORF">ACFHYQ_20145</name>
</gene>
<keyword evidence="9" id="KW-0865">Zymogen</keyword>
<evidence type="ECO:0000313" key="13">
    <source>
        <dbReference type="EMBL" id="MFC0864606.1"/>
    </source>
</evidence>
<feature type="domain" description="Chitin-binding type-3" evidence="12">
    <location>
        <begin position="643"/>
        <end position="689"/>
    </location>
</feature>
<dbReference type="Pfam" id="PF01447">
    <property type="entry name" value="Peptidase_M4"/>
    <property type="match status" value="1"/>
</dbReference>
<dbReference type="Proteomes" id="UP001589870">
    <property type="component" value="Unassembled WGS sequence"/>
</dbReference>
<keyword evidence="3" id="KW-0645">Protease</keyword>
<evidence type="ECO:0000256" key="5">
    <source>
        <dbReference type="ARBA" id="ARBA00022729"/>
    </source>
</evidence>
<comment type="cofactor">
    <cofactor evidence="1">
        <name>Zn(2+)</name>
        <dbReference type="ChEBI" id="CHEBI:29105"/>
    </cofactor>
</comment>
<accession>A0ABV6U952</accession>
<evidence type="ECO:0000256" key="7">
    <source>
        <dbReference type="ARBA" id="ARBA00022833"/>
    </source>
</evidence>
<dbReference type="InterPro" id="IPR003610">
    <property type="entry name" value="CBM5/12"/>
</dbReference>
<feature type="chain" id="PRO_5045769618" evidence="11">
    <location>
        <begin position="26"/>
        <end position="733"/>
    </location>
</feature>
<keyword evidence="14" id="KW-1185">Reference proteome</keyword>
<dbReference type="EMBL" id="JBHMQT010000044">
    <property type="protein sequence ID" value="MFC0864606.1"/>
    <property type="molecule type" value="Genomic_DNA"/>
</dbReference>
<organism evidence="13 14">
    <name type="scientific">Sphaerimonospora cavernae</name>
    <dbReference type="NCBI Taxonomy" id="1740611"/>
    <lineage>
        <taxon>Bacteria</taxon>
        <taxon>Bacillati</taxon>
        <taxon>Actinomycetota</taxon>
        <taxon>Actinomycetes</taxon>
        <taxon>Streptosporangiales</taxon>
        <taxon>Streptosporangiaceae</taxon>
        <taxon>Sphaerimonospora</taxon>
    </lineage>
</organism>
<keyword evidence="8" id="KW-0482">Metalloprotease</keyword>
<dbReference type="SMART" id="SM00495">
    <property type="entry name" value="ChtBD3"/>
    <property type="match status" value="2"/>
</dbReference>
<dbReference type="InterPro" id="IPR050728">
    <property type="entry name" value="Zinc_Metalloprotease_M4"/>
</dbReference>
<feature type="signal peptide" evidence="11">
    <location>
        <begin position="1"/>
        <end position="25"/>
    </location>
</feature>
<dbReference type="InterPro" id="IPR036573">
    <property type="entry name" value="CBM_sf_5/12"/>
</dbReference>